<feature type="compositionally biased region" description="Basic residues" evidence="1">
    <location>
        <begin position="255"/>
        <end position="267"/>
    </location>
</feature>
<gene>
    <name evidence="2" type="ORF">EVOR1521_LOCUS30601</name>
</gene>
<evidence type="ECO:0000256" key="1">
    <source>
        <dbReference type="SAM" id="MobiDB-lite"/>
    </source>
</evidence>
<comment type="caution">
    <text evidence="2">The sequence shown here is derived from an EMBL/GenBank/DDBJ whole genome shotgun (WGS) entry which is preliminary data.</text>
</comment>
<evidence type="ECO:0000313" key="2">
    <source>
        <dbReference type="EMBL" id="CAJ1409525.1"/>
    </source>
</evidence>
<feature type="compositionally biased region" description="Basic and acidic residues" evidence="1">
    <location>
        <begin position="221"/>
        <end position="231"/>
    </location>
</feature>
<keyword evidence="3" id="KW-1185">Reference proteome</keyword>
<feature type="region of interest" description="Disordered" evidence="1">
    <location>
        <begin position="1"/>
        <end position="42"/>
    </location>
</feature>
<dbReference type="AlphaFoldDB" id="A0AA36JNM1"/>
<dbReference type="EMBL" id="CAUJNA010003772">
    <property type="protein sequence ID" value="CAJ1409525.1"/>
    <property type="molecule type" value="Genomic_DNA"/>
</dbReference>
<evidence type="ECO:0000313" key="3">
    <source>
        <dbReference type="Proteomes" id="UP001178507"/>
    </source>
</evidence>
<protein>
    <submittedName>
        <fullName evidence="2">Uncharacterized protein</fullName>
    </submittedName>
</protein>
<name>A0AA36JNM1_9DINO</name>
<dbReference type="Proteomes" id="UP001178507">
    <property type="component" value="Unassembled WGS sequence"/>
</dbReference>
<proteinExistence type="predicted"/>
<organism evidence="2 3">
    <name type="scientific">Effrenium voratum</name>
    <dbReference type="NCBI Taxonomy" id="2562239"/>
    <lineage>
        <taxon>Eukaryota</taxon>
        <taxon>Sar</taxon>
        <taxon>Alveolata</taxon>
        <taxon>Dinophyceae</taxon>
        <taxon>Suessiales</taxon>
        <taxon>Symbiodiniaceae</taxon>
        <taxon>Effrenium</taxon>
    </lineage>
</organism>
<accession>A0AA36JNM1</accession>
<reference evidence="2" key="1">
    <citation type="submission" date="2023-08" db="EMBL/GenBank/DDBJ databases">
        <authorList>
            <person name="Chen Y."/>
            <person name="Shah S."/>
            <person name="Dougan E. K."/>
            <person name="Thang M."/>
            <person name="Chan C."/>
        </authorList>
    </citation>
    <scope>NUCLEOTIDE SEQUENCE</scope>
</reference>
<feature type="region of interest" description="Disordered" evidence="1">
    <location>
        <begin position="205"/>
        <end position="283"/>
    </location>
</feature>
<sequence>MPLPSPRHVTSQREGIDGESFWGTATSPSEASPCHGAQAPAGPVRAAPWVRRAVSPHCAELLAELPPAQGRTFMAPVRARRHERFEGDASDCDGLQPLVADVDACQGFLRHASFRGCPLRRPFAIPAGPEQGDGFFSPRSIEAEREQRCPPEAGPLAGVVGSPDISFGGHVSLPGRALRRCVCSPIRSGASSDCSLPDLPAMDAGACGSSDRRSLQGSKVKPGDQLKRPPRPESAPCISSLVPQARTESGGAAAKPHHNFVKPRKQPKPSYLNVSANRPRADGSSVEEAIAAALDSGGHQLPWAERLPRKRYALSKIKEMPFALREPYPAAPPWGSVGINQLLAARRAALTKSGVLDRAVLPR</sequence>